<dbReference type="PROSITE" id="PS00759">
    <property type="entry name" value="ARGE_DAPE_CPG2_2"/>
    <property type="match status" value="1"/>
</dbReference>
<dbReference type="NCBIfam" id="NF005591">
    <property type="entry name" value="PRK07318.1"/>
    <property type="match status" value="1"/>
</dbReference>
<evidence type="ECO:0000259" key="9">
    <source>
        <dbReference type="Pfam" id="PF07687"/>
    </source>
</evidence>
<dbReference type="SUPFAM" id="SSF55031">
    <property type="entry name" value="Bacterial exopeptidase dimerisation domain"/>
    <property type="match status" value="1"/>
</dbReference>
<dbReference type="InterPro" id="IPR002933">
    <property type="entry name" value="Peptidase_M20"/>
</dbReference>
<keyword evidence="6" id="KW-0862">Zinc</keyword>
<evidence type="ECO:0000256" key="5">
    <source>
        <dbReference type="ARBA" id="ARBA00022801"/>
    </source>
</evidence>
<evidence type="ECO:0000256" key="7">
    <source>
        <dbReference type="ARBA" id="ARBA00022997"/>
    </source>
</evidence>
<dbReference type="AlphaFoldDB" id="A0A9D1HNP2"/>
<dbReference type="PROSITE" id="PS00758">
    <property type="entry name" value="ARGE_DAPE_CPG2_1"/>
    <property type="match status" value="1"/>
</dbReference>
<dbReference type="PANTHER" id="PTHR43808:SF31">
    <property type="entry name" value="N-ACETYL-L-CITRULLINE DEACETYLASE"/>
    <property type="match status" value="1"/>
</dbReference>
<comment type="similarity">
    <text evidence="2">Belongs to the peptidase M20A family.</text>
</comment>
<evidence type="ECO:0000256" key="4">
    <source>
        <dbReference type="ARBA" id="ARBA00022723"/>
    </source>
</evidence>
<gene>
    <name evidence="10" type="primary">pepV</name>
    <name evidence="10" type="ORF">IAD15_01130</name>
</gene>
<organism evidence="10 11">
    <name type="scientific">Candidatus Fimiplasma intestinipullorum</name>
    <dbReference type="NCBI Taxonomy" id="2840825"/>
    <lineage>
        <taxon>Bacteria</taxon>
        <taxon>Bacillati</taxon>
        <taxon>Bacillota</taxon>
        <taxon>Clostridia</taxon>
        <taxon>Eubacteriales</taxon>
        <taxon>Candidatus Fimiplasma</taxon>
    </lineage>
</organism>
<dbReference type="InterPro" id="IPR036264">
    <property type="entry name" value="Bact_exopeptidase_dim_dom"/>
</dbReference>
<keyword evidence="4" id="KW-0479">Metal-binding</keyword>
<dbReference type="InterPro" id="IPR010964">
    <property type="entry name" value="M20A_pepV-rel"/>
</dbReference>
<dbReference type="InterPro" id="IPR001261">
    <property type="entry name" value="ArgE/DapE_CS"/>
</dbReference>
<keyword evidence="3" id="KW-0645">Protease</keyword>
<dbReference type="GO" id="GO:0008777">
    <property type="term" value="F:acetylornithine deacetylase activity"/>
    <property type="evidence" value="ECO:0007669"/>
    <property type="project" value="TreeGrafter"/>
</dbReference>
<reference evidence="10" key="2">
    <citation type="journal article" date="2021" name="PeerJ">
        <title>Extensive microbial diversity within the chicken gut microbiome revealed by metagenomics and culture.</title>
        <authorList>
            <person name="Gilroy R."/>
            <person name="Ravi A."/>
            <person name="Getino M."/>
            <person name="Pursley I."/>
            <person name="Horton D.L."/>
            <person name="Alikhan N.F."/>
            <person name="Baker D."/>
            <person name="Gharbi K."/>
            <person name="Hall N."/>
            <person name="Watson M."/>
            <person name="Adriaenssens E.M."/>
            <person name="Foster-Nyarko E."/>
            <person name="Jarju S."/>
            <person name="Secka A."/>
            <person name="Antonio M."/>
            <person name="Oren A."/>
            <person name="Chaudhuri R.R."/>
            <person name="La Ragione R."/>
            <person name="Hildebrand F."/>
            <person name="Pallen M.J."/>
        </authorList>
    </citation>
    <scope>NUCLEOTIDE SEQUENCE</scope>
    <source>
        <strain evidence="10">CHK195-11698</strain>
    </source>
</reference>
<dbReference type="NCBIfam" id="TIGR01887">
    <property type="entry name" value="dipeptidaselike"/>
    <property type="match status" value="1"/>
</dbReference>
<dbReference type="InterPro" id="IPR011650">
    <property type="entry name" value="Peptidase_M20_dimer"/>
</dbReference>
<dbReference type="GO" id="GO:0006508">
    <property type="term" value="P:proteolysis"/>
    <property type="evidence" value="ECO:0007669"/>
    <property type="project" value="UniProtKB-KW"/>
</dbReference>
<evidence type="ECO:0000256" key="1">
    <source>
        <dbReference type="ARBA" id="ARBA00001947"/>
    </source>
</evidence>
<feature type="domain" description="Peptidase M20 dimerisation" evidence="9">
    <location>
        <begin position="251"/>
        <end position="323"/>
    </location>
</feature>
<keyword evidence="5" id="KW-0378">Hydrolase</keyword>
<evidence type="ECO:0000256" key="8">
    <source>
        <dbReference type="ARBA" id="ARBA00023049"/>
    </source>
</evidence>
<name>A0A9D1HNP2_9FIRM</name>
<dbReference type="SUPFAM" id="SSF53187">
    <property type="entry name" value="Zn-dependent exopeptidases"/>
    <property type="match status" value="1"/>
</dbReference>
<protein>
    <submittedName>
        <fullName evidence="10">Dipeptidase PepV</fullName>
    </submittedName>
</protein>
<dbReference type="PANTHER" id="PTHR43808">
    <property type="entry name" value="ACETYLORNITHINE DEACETYLASE"/>
    <property type="match status" value="1"/>
</dbReference>
<proteinExistence type="inferred from homology"/>
<dbReference type="Gene3D" id="3.30.70.360">
    <property type="match status" value="2"/>
</dbReference>
<dbReference type="GO" id="GO:0006526">
    <property type="term" value="P:L-arginine biosynthetic process"/>
    <property type="evidence" value="ECO:0007669"/>
    <property type="project" value="TreeGrafter"/>
</dbReference>
<accession>A0A9D1HNP2</accession>
<dbReference type="Pfam" id="PF07687">
    <property type="entry name" value="M20_dimer"/>
    <property type="match status" value="1"/>
</dbReference>
<dbReference type="InterPro" id="IPR050072">
    <property type="entry name" value="Peptidase_M20A"/>
</dbReference>
<evidence type="ECO:0000313" key="10">
    <source>
        <dbReference type="EMBL" id="HIU12664.1"/>
    </source>
</evidence>
<dbReference type="Gene3D" id="3.40.630.10">
    <property type="entry name" value="Zn peptidases"/>
    <property type="match status" value="1"/>
</dbReference>
<keyword evidence="7" id="KW-0224">Dipeptidase</keyword>
<evidence type="ECO:0000313" key="11">
    <source>
        <dbReference type="Proteomes" id="UP000824175"/>
    </source>
</evidence>
<dbReference type="GO" id="GO:0016805">
    <property type="term" value="F:dipeptidase activity"/>
    <property type="evidence" value="ECO:0007669"/>
    <property type="project" value="UniProtKB-KW"/>
</dbReference>
<reference evidence="10" key="1">
    <citation type="submission" date="2020-10" db="EMBL/GenBank/DDBJ databases">
        <authorList>
            <person name="Gilroy R."/>
        </authorList>
    </citation>
    <scope>NUCLEOTIDE SEQUENCE</scope>
    <source>
        <strain evidence="10">CHK195-11698</strain>
    </source>
</reference>
<evidence type="ECO:0000256" key="3">
    <source>
        <dbReference type="ARBA" id="ARBA00022670"/>
    </source>
</evidence>
<evidence type="ECO:0000256" key="2">
    <source>
        <dbReference type="ARBA" id="ARBA00006247"/>
    </source>
</evidence>
<comment type="cofactor">
    <cofactor evidence="1">
        <name>Zn(2+)</name>
        <dbReference type="ChEBI" id="CHEBI:29105"/>
    </cofactor>
</comment>
<dbReference type="GO" id="GO:0008237">
    <property type="term" value="F:metallopeptidase activity"/>
    <property type="evidence" value="ECO:0007669"/>
    <property type="project" value="UniProtKB-KW"/>
</dbReference>
<dbReference type="Pfam" id="PF01546">
    <property type="entry name" value="Peptidase_M20"/>
    <property type="match status" value="1"/>
</dbReference>
<dbReference type="Proteomes" id="UP000824175">
    <property type="component" value="Unassembled WGS sequence"/>
</dbReference>
<evidence type="ECO:0000256" key="6">
    <source>
        <dbReference type="ARBA" id="ARBA00022833"/>
    </source>
</evidence>
<dbReference type="GO" id="GO:0008270">
    <property type="term" value="F:zinc ion binding"/>
    <property type="evidence" value="ECO:0007669"/>
    <property type="project" value="InterPro"/>
</dbReference>
<comment type="caution">
    <text evidence="10">The sequence shown here is derived from an EMBL/GenBank/DDBJ whole genome shotgun (WGS) entry which is preliminary data.</text>
</comment>
<dbReference type="EMBL" id="DVMJ01000008">
    <property type="protein sequence ID" value="HIU12664.1"/>
    <property type="molecule type" value="Genomic_DNA"/>
</dbReference>
<keyword evidence="8" id="KW-0482">Metalloprotease</keyword>
<sequence length="455" mass="50452">MDFKEEALKVKEDLIADIQTLCRIPSVLDPATAKEGQPFGQGCREALDCMLAFGRRDGFEVKDVDGYAGHIDIGEGDEVIGVLGHLDVVPVNAEGWIYPPFSCTLKDNILYGRGTSDDKGPTLAAYYAAKIIHDLKLPTKKKIRIIFGCDEESGSRCMKHYFSKEPYPQWAFTPDAGFPVCYGEKSGCGYTISGDCPEEGLLSFKAGQRVNIVPETAEAIVVGELSDFSDSFEAFKQKYGVGGSLEEKHGQVRITLIGKSAHASTPDLGKNAIVYLAQYLNEVIDHPVSRFIDDYFRDDNHARRLGFYFNGAMGEITCNVGIIDYEQGHVRIQLDLRCPHDMNFDDMQCCIVKAIKPMGWTEEHHIGPYLFVDPESELITTLHQAYVKYTHDDQAKPVTMGGGTYAKSMPNTCVAFGMEFPGSPNAIHENNEILRVDELMLGVAIYAEALYHLVK</sequence>